<dbReference type="GO" id="GO:0003964">
    <property type="term" value="F:RNA-directed DNA polymerase activity"/>
    <property type="evidence" value="ECO:0007669"/>
    <property type="project" value="UniProtKB-KW"/>
</dbReference>
<protein>
    <submittedName>
        <fullName evidence="2">Reverse transcriptase zinc-binding domain</fullName>
    </submittedName>
</protein>
<dbReference type="Proteomes" id="UP000694240">
    <property type="component" value="Chromosome 11"/>
</dbReference>
<dbReference type="Pfam" id="PF13966">
    <property type="entry name" value="zf-RVT"/>
    <property type="match status" value="1"/>
</dbReference>
<gene>
    <name evidence="2" type="ORF">ISN45_Aa06g025400</name>
</gene>
<name>A0A8T1YZD1_9BRAS</name>
<proteinExistence type="predicted"/>
<dbReference type="InterPro" id="IPR026960">
    <property type="entry name" value="RVT-Znf"/>
</dbReference>
<keyword evidence="3" id="KW-1185">Reference proteome</keyword>
<sequence length="486" mass="57263">MEKSTIYLAGVSDLTSQEIKDRYRFDVGQLPVRYLGLPLVTKRLTAMDYNPLLEHIKKKIGSWTARYLSYAGRLNLITSVLRSICNFWLAAFRLPRDCIREIDKLCSAFLWSGPDLNPHKARICWDTVCKPKIEGGLGLRPLKEVNDVCCLKLIWRIASHANSLWVKWIERYLLKKETFWSIKATTNRGSWIWTKLLKYRDNAKHFCKVEVKNGRKTSFWYENWSTLGPLFDVVGERGMIDLGIRRHMTVADAWSGRRQRRHRAALLNRIEEALMLQKHNRVDEEDKVLWRGANDTYKDKFLTKETWRQTRSVSNKVPWYKGIWFAHATPKYSFCAWLAVQNRLSTKDRMLQWNRGLQATCTLCNNNFETRDHLFFSCRFAAEVWENLAKNIYKARFSTNWSALIATVSGHWQDRIESFIARYLPQVTVHTVWRERNGRTHGEPPNPGSRLIQWIDKQVRNQISTIKATGDRRYEKALQIWFQSRP</sequence>
<keyword evidence="2" id="KW-0548">Nucleotidyltransferase</keyword>
<dbReference type="EMBL" id="JAEFBK010000011">
    <property type="protein sequence ID" value="KAG7551915.1"/>
    <property type="molecule type" value="Genomic_DNA"/>
</dbReference>
<reference evidence="2 3" key="1">
    <citation type="submission" date="2020-12" db="EMBL/GenBank/DDBJ databases">
        <title>Concerted genomic and epigenomic changes stabilize Arabidopsis allopolyploids.</title>
        <authorList>
            <person name="Chen Z."/>
        </authorList>
    </citation>
    <scope>NUCLEOTIDE SEQUENCE [LARGE SCALE GENOMIC DNA]</scope>
    <source>
        <strain evidence="2">Allo738</strain>
        <tissue evidence="2">Leaf</tissue>
    </source>
</reference>
<feature type="domain" description="Reverse transcriptase zinc-binding" evidence="1">
    <location>
        <begin position="301"/>
        <end position="385"/>
    </location>
</feature>
<accession>A0A8T1YZD1</accession>
<dbReference type="PANTHER" id="PTHR33116:SF76">
    <property type="entry name" value="DUF4283 DOMAIN-CONTAINING PROTEIN"/>
    <property type="match status" value="1"/>
</dbReference>
<keyword evidence="2" id="KW-0808">Transferase</keyword>
<evidence type="ECO:0000313" key="3">
    <source>
        <dbReference type="Proteomes" id="UP000694240"/>
    </source>
</evidence>
<evidence type="ECO:0000259" key="1">
    <source>
        <dbReference type="Pfam" id="PF13966"/>
    </source>
</evidence>
<organism evidence="2 3">
    <name type="scientific">Arabidopsis thaliana x Arabidopsis arenosa</name>
    <dbReference type="NCBI Taxonomy" id="1240361"/>
    <lineage>
        <taxon>Eukaryota</taxon>
        <taxon>Viridiplantae</taxon>
        <taxon>Streptophyta</taxon>
        <taxon>Embryophyta</taxon>
        <taxon>Tracheophyta</taxon>
        <taxon>Spermatophyta</taxon>
        <taxon>Magnoliopsida</taxon>
        <taxon>eudicotyledons</taxon>
        <taxon>Gunneridae</taxon>
        <taxon>Pentapetalae</taxon>
        <taxon>rosids</taxon>
        <taxon>malvids</taxon>
        <taxon>Brassicales</taxon>
        <taxon>Brassicaceae</taxon>
        <taxon>Camelineae</taxon>
        <taxon>Arabidopsis</taxon>
    </lineage>
</organism>
<evidence type="ECO:0000313" key="2">
    <source>
        <dbReference type="EMBL" id="KAG7551915.1"/>
    </source>
</evidence>
<dbReference type="PANTHER" id="PTHR33116">
    <property type="entry name" value="REVERSE TRANSCRIPTASE ZINC-BINDING DOMAIN-CONTAINING PROTEIN-RELATED-RELATED"/>
    <property type="match status" value="1"/>
</dbReference>
<comment type="caution">
    <text evidence="2">The sequence shown here is derived from an EMBL/GenBank/DDBJ whole genome shotgun (WGS) entry which is preliminary data.</text>
</comment>
<keyword evidence="2" id="KW-0695">RNA-directed DNA polymerase</keyword>
<dbReference type="AlphaFoldDB" id="A0A8T1YZD1"/>